<dbReference type="CDD" id="cd16429">
    <property type="entry name" value="VirB10"/>
    <property type="match status" value="1"/>
</dbReference>
<proteinExistence type="inferred from homology"/>
<organism evidence="8 9">
    <name type="scientific">Mesorhizobium japonicum</name>
    <dbReference type="NCBI Taxonomy" id="2066070"/>
    <lineage>
        <taxon>Bacteria</taxon>
        <taxon>Pseudomonadati</taxon>
        <taxon>Pseudomonadota</taxon>
        <taxon>Alphaproteobacteria</taxon>
        <taxon>Hyphomicrobiales</taxon>
        <taxon>Phyllobacteriaceae</taxon>
        <taxon>Mesorhizobium</taxon>
    </lineage>
</organism>
<dbReference type="InterPro" id="IPR005498">
    <property type="entry name" value="T4SS_VirB10/TraB/TrbI"/>
</dbReference>
<feature type="region of interest" description="Disordered" evidence="6">
    <location>
        <begin position="208"/>
        <end position="293"/>
    </location>
</feature>
<keyword evidence="4 7" id="KW-1133">Transmembrane helix</keyword>
<feature type="region of interest" description="Disordered" evidence="6">
    <location>
        <begin position="17"/>
        <end position="68"/>
    </location>
</feature>
<evidence type="ECO:0000256" key="3">
    <source>
        <dbReference type="ARBA" id="ARBA00022692"/>
    </source>
</evidence>
<evidence type="ECO:0000256" key="7">
    <source>
        <dbReference type="SAM" id="Phobius"/>
    </source>
</evidence>
<keyword evidence="5 7" id="KW-0472">Membrane</keyword>
<evidence type="ECO:0000313" key="9">
    <source>
        <dbReference type="Proteomes" id="UP000275436"/>
    </source>
</evidence>
<comment type="subcellular location">
    <subcellularLocation>
        <location evidence="1">Membrane</location>
        <topology evidence="1">Single-pass membrane protein</topology>
    </subcellularLocation>
</comment>
<gene>
    <name evidence="8" type="ORF">DNR46_33700</name>
</gene>
<evidence type="ECO:0000256" key="1">
    <source>
        <dbReference type="ARBA" id="ARBA00004167"/>
    </source>
</evidence>
<feature type="transmembrane region" description="Helical" evidence="7">
    <location>
        <begin position="74"/>
        <end position="93"/>
    </location>
</feature>
<evidence type="ECO:0000256" key="6">
    <source>
        <dbReference type="SAM" id="MobiDB-lite"/>
    </source>
</evidence>
<evidence type="ECO:0000256" key="5">
    <source>
        <dbReference type="ARBA" id="ARBA00023136"/>
    </source>
</evidence>
<dbReference type="InterPro" id="IPR042217">
    <property type="entry name" value="T4SS_VirB10/TrbI"/>
</dbReference>
<accession>A0A3M9X0A9</accession>
<protein>
    <submittedName>
        <fullName evidence="8">Conjugal transfer protein</fullName>
    </submittedName>
</protein>
<keyword evidence="3 7" id="KW-0812">Transmembrane</keyword>
<dbReference type="AlphaFoldDB" id="A0A3M9X0A9"/>
<comment type="similarity">
    <text evidence="2">Belongs to the TrbI/VirB10 family.</text>
</comment>
<dbReference type="Proteomes" id="UP000275436">
    <property type="component" value="Unassembled WGS sequence"/>
</dbReference>
<dbReference type="EMBL" id="QKOD01000019">
    <property type="protein sequence ID" value="RNJ41457.1"/>
    <property type="molecule type" value="Genomic_DNA"/>
</dbReference>
<evidence type="ECO:0000256" key="4">
    <source>
        <dbReference type="ARBA" id="ARBA00022989"/>
    </source>
</evidence>
<feature type="compositionally biased region" description="Basic residues" evidence="6">
    <location>
        <begin position="55"/>
        <end position="68"/>
    </location>
</feature>
<dbReference type="GO" id="GO:0016020">
    <property type="term" value="C:membrane"/>
    <property type="evidence" value="ECO:0007669"/>
    <property type="project" value="UniProtKB-SubCell"/>
</dbReference>
<dbReference type="Pfam" id="PF03743">
    <property type="entry name" value="TrbI"/>
    <property type="match status" value="1"/>
</dbReference>
<feature type="compositionally biased region" description="Basic and acidic residues" evidence="6">
    <location>
        <begin position="208"/>
        <end position="241"/>
    </location>
</feature>
<evidence type="ECO:0000256" key="2">
    <source>
        <dbReference type="ARBA" id="ARBA00010265"/>
    </source>
</evidence>
<feature type="compositionally biased region" description="Basic and acidic residues" evidence="6">
    <location>
        <begin position="42"/>
        <end position="54"/>
    </location>
</feature>
<comment type="caution">
    <text evidence="8">The sequence shown here is derived from an EMBL/GenBank/DDBJ whole genome shotgun (WGS) entry which is preliminary data.</text>
</comment>
<evidence type="ECO:0000313" key="8">
    <source>
        <dbReference type="EMBL" id="RNJ41457.1"/>
    </source>
</evidence>
<dbReference type="Gene3D" id="2.40.128.260">
    <property type="entry name" value="Type IV secretion system, VirB10/TraB/TrbI"/>
    <property type="match status" value="1"/>
</dbReference>
<reference evidence="8 9" key="1">
    <citation type="journal article" date="2018" name="Mol. Plant Microbe Interact.">
        <title>Taxonomically Different Co-Microsymbionts of a Relict Legume, Oxytropis popoviana, Have Complementary Sets of Symbiotic Genes and Together Increase the Efficiency of Plant Nodulation.</title>
        <authorList>
            <person name="Safronova V."/>
            <person name="Belimov A."/>
            <person name="Sazanova A."/>
            <person name="Chirak E."/>
            <person name="Verkhozina A."/>
            <person name="Kuznetsova I."/>
            <person name="Andronov E."/>
            <person name="Puhalsky J."/>
            <person name="Tikhonovich I."/>
        </authorList>
    </citation>
    <scope>NUCLEOTIDE SEQUENCE [LARGE SCALE GENOMIC DNA]</scope>
    <source>
        <strain evidence="8 9">Opo-235</strain>
    </source>
</reference>
<sequence>MTLSAWVKQALCTRQNRGGEGLDMTDDSPDIGHRQDPGGAEKAADAHVDPEREKLLKRRRARQAGKSKRGRGRALFVAAALLAGAIAFGTALGPMQMAAILGLHDDDEQKTSQVDLEVDRLTKDSPALDFSVPEAQPKAIEPKADEIDKRFDELRNKIDQVVSDKEQTNISAADVQELLERYSERMVQSLRSERDKVEMENSRLRGEALRLEKERKGSDEAAKLNAENHRQFQEIDTKQRESNGVVMDESSASSASVDGVSQRPQDRGANDRSFAAGTASEAATSVSRTLPDPSSMVAQGTMLSAVLETAINTELPGNIRAQVIEPVFSFDGSRVLLPAGTRLIGTFGNRDDIEQERVLIGWDRALTPDGKSIALGSTGTDLLGRAGTEGNVDNHYAKKIGAAVLISTISALPSIIPTMTGSSKSSRDGGATITIEGGGMGDTNRDGQVTSNVARTLSDQSEGILNKYLSLPPVLRVPQGEEIQVFVNRDLIIR</sequence>
<feature type="region of interest" description="Disordered" evidence="6">
    <location>
        <begin position="419"/>
        <end position="448"/>
    </location>
</feature>
<name>A0A3M9X0A9_9HYPH</name>